<sequence length="283" mass="31307">QLRVIRAFKSTLEDLEERRSVHSLHSLHSMRSSRSHTGPRPLSDFTYIDEDPTNTALNASKGNLPNKTADQDHTAARMNSSTSPLLLSVTGSGNAYNHHHNNTINTTNDNRSSSNSALNQAQQPNHTQVQSSNNRDNNTGNSLLLSSNNLALPELTKLVIGGELQERLIPVPYSKSSTDQAVSAPLCSIFLTFTKSLSYFYLSVCFRLQIRVVNAFRQGLDARYTSEHSSTTLAEVLRKQSSLSKRLSQTSSIEYADNNPDELTIPEIDVERLSSHSHTETAV</sequence>
<feature type="non-terminal residue" evidence="2">
    <location>
        <position position="283"/>
    </location>
</feature>
<dbReference type="AlphaFoldDB" id="A0A310SCY8"/>
<dbReference type="Proteomes" id="UP000250275">
    <property type="component" value="Unassembled WGS sequence"/>
</dbReference>
<feature type="compositionally biased region" description="Polar residues" evidence="1">
    <location>
        <begin position="77"/>
        <end position="95"/>
    </location>
</feature>
<feature type="compositionally biased region" description="Polar residues" evidence="1">
    <location>
        <begin position="53"/>
        <end position="68"/>
    </location>
</feature>
<dbReference type="OrthoDB" id="116380at2759"/>
<proteinExistence type="predicted"/>
<evidence type="ECO:0000313" key="2">
    <source>
        <dbReference type="EMBL" id="OAD52836.1"/>
    </source>
</evidence>
<organism evidence="2 3">
    <name type="scientific">Eufriesea mexicana</name>
    <dbReference type="NCBI Taxonomy" id="516756"/>
    <lineage>
        <taxon>Eukaryota</taxon>
        <taxon>Metazoa</taxon>
        <taxon>Ecdysozoa</taxon>
        <taxon>Arthropoda</taxon>
        <taxon>Hexapoda</taxon>
        <taxon>Insecta</taxon>
        <taxon>Pterygota</taxon>
        <taxon>Neoptera</taxon>
        <taxon>Endopterygota</taxon>
        <taxon>Hymenoptera</taxon>
        <taxon>Apocrita</taxon>
        <taxon>Aculeata</taxon>
        <taxon>Apoidea</taxon>
        <taxon>Anthophila</taxon>
        <taxon>Apidae</taxon>
        <taxon>Eufriesea</taxon>
    </lineage>
</organism>
<dbReference type="EMBL" id="KQ769812">
    <property type="protein sequence ID" value="OAD52836.1"/>
    <property type="molecule type" value="Genomic_DNA"/>
</dbReference>
<name>A0A310SCY8_9HYME</name>
<evidence type="ECO:0000256" key="1">
    <source>
        <dbReference type="SAM" id="MobiDB-lite"/>
    </source>
</evidence>
<evidence type="ECO:0000313" key="3">
    <source>
        <dbReference type="Proteomes" id="UP000250275"/>
    </source>
</evidence>
<gene>
    <name evidence="2" type="ORF">WN48_00136</name>
</gene>
<protein>
    <submittedName>
        <fullName evidence="2">Uncharacterized protein</fullName>
    </submittedName>
</protein>
<reference evidence="2 3" key="1">
    <citation type="submission" date="2015-07" db="EMBL/GenBank/DDBJ databases">
        <title>The genome of Eufriesea mexicana.</title>
        <authorList>
            <person name="Pan H."/>
            <person name="Kapheim K."/>
        </authorList>
    </citation>
    <scope>NUCLEOTIDE SEQUENCE [LARGE SCALE GENOMIC DNA]</scope>
    <source>
        <strain evidence="2">0111107269</strain>
        <tissue evidence="2">Whole body</tissue>
    </source>
</reference>
<feature type="compositionally biased region" description="Low complexity" evidence="1">
    <location>
        <begin position="102"/>
        <end position="125"/>
    </location>
</feature>
<keyword evidence="3" id="KW-1185">Reference proteome</keyword>
<accession>A0A310SCY8</accession>
<feature type="compositionally biased region" description="Polar residues" evidence="1">
    <location>
        <begin position="126"/>
        <end position="136"/>
    </location>
</feature>
<feature type="compositionally biased region" description="Low complexity" evidence="1">
    <location>
        <begin position="23"/>
        <end position="36"/>
    </location>
</feature>
<feature type="non-terminal residue" evidence="2">
    <location>
        <position position="1"/>
    </location>
</feature>
<feature type="region of interest" description="Disordered" evidence="1">
    <location>
        <begin position="19"/>
        <end position="142"/>
    </location>
</feature>